<dbReference type="GO" id="GO:0009055">
    <property type="term" value="F:electron transfer activity"/>
    <property type="evidence" value="ECO:0007669"/>
    <property type="project" value="InterPro"/>
</dbReference>
<protein>
    <submittedName>
        <fullName evidence="8">Cytochrome c-552</fullName>
    </submittedName>
</protein>
<sequence length="220" mass="24378">MKNHDQPRDLRSIDAYEQEHGTEPDVEEMHAVVYREKTEPREGSQPIPIWLILASFSLLMWGGWYLGRFSADFAVDRYEGPNAYASSSLLATDKPTTKIDPILMGKRVYNNCAACHQANGQGVANQFPPLAGSDIVNGDEEVLAKIVLYGLTGPIEVSGQPYNGTMPPWSHLDDRSLAAVLTYVRSSWGNESSSVSPEVIKSVRDSNSFRKNAMTRSDLE</sequence>
<keyword evidence="6" id="KW-1133">Transmembrane helix</keyword>
<keyword evidence="1 4" id="KW-0349">Heme</keyword>
<feature type="domain" description="Cytochrome c" evidence="7">
    <location>
        <begin position="100"/>
        <end position="188"/>
    </location>
</feature>
<dbReference type="Pfam" id="PF00034">
    <property type="entry name" value="Cytochrom_C"/>
    <property type="match status" value="1"/>
</dbReference>
<dbReference type="EMBL" id="SJPY01000001">
    <property type="protein sequence ID" value="TWU45835.1"/>
    <property type="molecule type" value="Genomic_DNA"/>
</dbReference>
<proteinExistence type="predicted"/>
<dbReference type="OrthoDB" id="9809720at2"/>
<dbReference type="Proteomes" id="UP000315471">
    <property type="component" value="Unassembled WGS sequence"/>
</dbReference>
<keyword evidence="3 4" id="KW-0408">Iron</keyword>
<dbReference type="PANTHER" id="PTHR35008">
    <property type="entry name" value="BLL4482 PROTEIN-RELATED"/>
    <property type="match status" value="1"/>
</dbReference>
<reference evidence="8 9" key="1">
    <citation type="submission" date="2019-02" db="EMBL/GenBank/DDBJ databases">
        <title>Deep-cultivation of Planctomycetes and their phenomic and genomic characterization uncovers novel biology.</title>
        <authorList>
            <person name="Wiegand S."/>
            <person name="Jogler M."/>
            <person name="Boedeker C."/>
            <person name="Pinto D."/>
            <person name="Vollmers J."/>
            <person name="Rivas-Marin E."/>
            <person name="Kohn T."/>
            <person name="Peeters S.H."/>
            <person name="Heuer A."/>
            <person name="Rast P."/>
            <person name="Oberbeckmann S."/>
            <person name="Bunk B."/>
            <person name="Jeske O."/>
            <person name="Meyerdierks A."/>
            <person name="Storesund J.E."/>
            <person name="Kallscheuer N."/>
            <person name="Luecker S."/>
            <person name="Lage O.M."/>
            <person name="Pohl T."/>
            <person name="Merkel B.J."/>
            <person name="Hornburger P."/>
            <person name="Mueller R.-W."/>
            <person name="Bruemmer F."/>
            <person name="Labrenz M."/>
            <person name="Spormann A.M."/>
            <person name="Op Den Camp H."/>
            <person name="Overmann J."/>
            <person name="Amann R."/>
            <person name="Jetten M.S.M."/>
            <person name="Mascher T."/>
            <person name="Medema M.H."/>
            <person name="Devos D.P."/>
            <person name="Kaster A.-K."/>
            <person name="Ovreas L."/>
            <person name="Rohde M."/>
            <person name="Galperin M.Y."/>
            <person name="Jogler C."/>
        </authorList>
    </citation>
    <scope>NUCLEOTIDE SEQUENCE [LARGE SCALE GENOMIC DNA]</scope>
    <source>
        <strain evidence="8 9">Q31b</strain>
    </source>
</reference>
<evidence type="ECO:0000256" key="5">
    <source>
        <dbReference type="SAM" id="MobiDB-lite"/>
    </source>
</evidence>
<dbReference type="InterPro" id="IPR036909">
    <property type="entry name" value="Cyt_c-like_dom_sf"/>
</dbReference>
<feature type="region of interest" description="Disordered" evidence="5">
    <location>
        <begin position="1"/>
        <end position="22"/>
    </location>
</feature>
<dbReference type="SUPFAM" id="SSF46626">
    <property type="entry name" value="Cytochrome c"/>
    <property type="match status" value="1"/>
</dbReference>
<dbReference type="PROSITE" id="PS51007">
    <property type="entry name" value="CYTC"/>
    <property type="match status" value="1"/>
</dbReference>
<gene>
    <name evidence="8" type="primary">cycA_1</name>
    <name evidence="8" type="ORF">Q31b_10110</name>
</gene>
<feature type="transmembrane region" description="Helical" evidence="6">
    <location>
        <begin position="47"/>
        <end position="67"/>
    </location>
</feature>
<dbReference type="InterPro" id="IPR009056">
    <property type="entry name" value="Cyt_c-like_dom"/>
</dbReference>
<evidence type="ECO:0000313" key="8">
    <source>
        <dbReference type="EMBL" id="TWU45835.1"/>
    </source>
</evidence>
<keyword evidence="2 4" id="KW-0479">Metal-binding</keyword>
<name>A0A5C6EBH6_9BACT</name>
<evidence type="ECO:0000256" key="4">
    <source>
        <dbReference type="PROSITE-ProRule" id="PRU00433"/>
    </source>
</evidence>
<dbReference type="PANTHER" id="PTHR35008:SF4">
    <property type="entry name" value="BLL4482 PROTEIN"/>
    <property type="match status" value="1"/>
</dbReference>
<dbReference type="GO" id="GO:0020037">
    <property type="term" value="F:heme binding"/>
    <property type="evidence" value="ECO:0007669"/>
    <property type="project" value="InterPro"/>
</dbReference>
<evidence type="ECO:0000256" key="3">
    <source>
        <dbReference type="ARBA" id="ARBA00023004"/>
    </source>
</evidence>
<dbReference type="GO" id="GO:0046872">
    <property type="term" value="F:metal ion binding"/>
    <property type="evidence" value="ECO:0007669"/>
    <property type="project" value="UniProtKB-KW"/>
</dbReference>
<keyword evidence="6" id="KW-0812">Transmembrane</keyword>
<dbReference type="RefSeq" id="WP_146598468.1">
    <property type="nucleotide sequence ID" value="NZ_SJPY01000001.1"/>
</dbReference>
<evidence type="ECO:0000313" key="9">
    <source>
        <dbReference type="Proteomes" id="UP000315471"/>
    </source>
</evidence>
<comment type="caution">
    <text evidence="8">The sequence shown here is derived from an EMBL/GenBank/DDBJ whole genome shotgun (WGS) entry which is preliminary data.</text>
</comment>
<evidence type="ECO:0000259" key="7">
    <source>
        <dbReference type="PROSITE" id="PS51007"/>
    </source>
</evidence>
<keyword evidence="6" id="KW-0472">Membrane</keyword>
<evidence type="ECO:0000256" key="1">
    <source>
        <dbReference type="ARBA" id="ARBA00022617"/>
    </source>
</evidence>
<evidence type="ECO:0000256" key="2">
    <source>
        <dbReference type="ARBA" id="ARBA00022723"/>
    </source>
</evidence>
<evidence type="ECO:0000256" key="6">
    <source>
        <dbReference type="SAM" id="Phobius"/>
    </source>
</evidence>
<dbReference type="InterPro" id="IPR051459">
    <property type="entry name" value="Cytochrome_c-type_DH"/>
</dbReference>
<keyword evidence="9" id="KW-1185">Reference proteome</keyword>
<dbReference type="Gene3D" id="1.10.760.10">
    <property type="entry name" value="Cytochrome c-like domain"/>
    <property type="match status" value="1"/>
</dbReference>
<accession>A0A5C6EBH6</accession>
<dbReference type="AlphaFoldDB" id="A0A5C6EBH6"/>
<organism evidence="8 9">
    <name type="scientific">Novipirellula aureliae</name>
    <dbReference type="NCBI Taxonomy" id="2527966"/>
    <lineage>
        <taxon>Bacteria</taxon>
        <taxon>Pseudomonadati</taxon>
        <taxon>Planctomycetota</taxon>
        <taxon>Planctomycetia</taxon>
        <taxon>Pirellulales</taxon>
        <taxon>Pirellulaceae</taxon>
        <taxon>Novipirellula</taxon>
    </lineage>
</organism>